<feature type="domain" description="DUF5683" evidence="1">
    <location>
        <begin position="177"/>
        <end position="303"/>
    </location>
</feature>
<reference evidence="3" key="2">
    <citation type="submission" date="2023-07" db="EMBL/GenBank/DDBJ databases">
        <title>Identification and characterization of horizontal gene transfer across gut microbiota members of farm animals based on homology search.</title>
        <authorList>
            <person name="Schwarzerova J."/>
            <person name="Nykrynova M."/>
            <person name="Jureckova K."/>
            <person name="Cejkova D."/>
            <person name="Rychlik I."/>
        </authorList>
    </citation>
    <scope>NUCLEOTIDE SEQUENCE [LARGE SCALE GENOMIC DNA]</scope>
    <source>
        <strain evidence="3">ET4</strain>
    </source>
</reference>
<comment type="caution">
    <text evidence="2">The sequence shown here is derived from an EMBL/GenBank/DDBJ whole genome shotgun (WGS) entry which is preliminary data.</text>
</comment>
<accession>A0ABT7U5T7</accession>
<organism evidence="2 3">
    <name type="scientific">Bacteroides eggerthii</name>
    <dbReference type="NCBI Taxonomy" id="28111"/>
    <lineage>
        <taxon>Bacteria</taxon>
        <taxon>Pseudomonadati</taxon>
        <taxon>Bacteroidota</taxon>
        <taxon>Bacteroidia</taxon>
        <taxon>Bacteroidales</taxon>
        <taxon>Bacteroidaceae</taxon>
        <taxon>Bacteroides</taxon>
    </lineage>
</organism>
<sequence length="303" mass="34351">MRNNLLFRLVFILLCLWSGFATELFGETYTSHKIKPRWISEVPSENLPYTFEVTFVDMASTLDGARQASKKELYNMIAKRENISVQEVYDYKSQQQGSGLNITEKSDEVYTMKIQSQGETVNLTYKKIDEYWIEEQHGSVKNFKLYTLYAVARSGMFPTYNDVEITEKYGFGPVAMSLLPGAGQMYKGSYLKGGLILGSEVVLISGVILCENQRADYHNKVKEQPQFAKEYNTKSNNWATGRNLMIGLAGAMYVYNLIDAAVSNGARKVRLNSAKNFDMSWNPCIMLDQQNHPGAGVQFSLKF</sequence>
<dbReference type="InterPro" id="IPR043738">
    <property type="entry name" value="DUF5683"/>
</dbReference>
<keyword evidence="3" id="KW-1185">Reference proteome</keyword>
<protein>
    <submittedName>
        <fullName evidence="2">DUF5683 domain-containing protein</fullName>
    </submittedName>
</protein>
<evidence type="ECO:0000259" key="1">
    <source>
        <dbReference type="Pfam" id="PF18935"/>
    </source>
</evidence>
<dbReference type="Proteomes" id="UP001228403">
    <property type="component" value="Unassembled WGS sequence"/>
</dbReference>
<gene>
    <name evidence="2" type="ORF">QUW02_08105</name>
</gene>
<evidence type="ECO:0000313" key="3">
    <source>
        <dbReference type="Proteomes" id="UP001228403"/>
    </source>
</evidence>
<dbReference type="EMBL" id="JAUDCF010000016">
    <property type="protein sequence ID" value="MDM8145882.1"/>
    <property type="molecule type" value="Genomic_DNA"/>
</dbReference>
<evidence type="ECO:0000313" key="2">
    <source>
        <dbReference type="EMBL" id="MDM8145882.1"/>
    </source>
</evidence>
<name>A0ABT7U5T7_9BACE</name>
<proteinExistence type="predicted"/>
<reference evidence="2 3" key="1">
    <citation type="submission" date="2023-06" db="EMBL/GenBank/DDBJ databases">
        <authorList>
            <person name="Zeman M."/>
            <person name="Kubasova T."/>
            <person name="Jahodarova E."/>
            <person name="Nykrynova M."/>
            <person name="Rychlik I."/>
        </authorList>
    </citation>
    <scope>NUCLEOTIDE SEQUENCE [LARGE SCALE GENOMIC DNA]</scope>
    <source>
        <strain evidence="2 3">ET4</strain>
    </source>
</reference>
<dbReference type="Pfam" id="PF18935">
    <property type="entry name" value="DUF5683"/>
    <property type="match status" value="1"/>
</dbReference>